<dbReference type="SUPFAM" id="SSF51735">
    <property type="entry name" value="NAD(P)-binding Rossmann-fold domains"/>
    <property type="match status" value="1"/>
</dbReference>
<evidence type="ECO:0000313" key="4">
    <source>
        <dbReference type="Proteomes" id="UP000054099"/>
    </source>
</evidence>
<keyword evidence="4" id="KW-1185">Reference proteome</keyword>
<dbReference type="Pfam" id="PF01408">
    <property type="entry name" value="GFO_IDH_MocA"/>
    <property type="match status" value="1"/>
</dbReference>
<evidence type="ECO:0000259" key="1">
    <source>
        <dbReference type="Pfam" id="PF01408"/>
    </source>
</evidence>
<evidence type="ECO:0000259" key="2">
    <source>
        <dbReference type="Pfam" id="PF22725"/>
    </source>
</evidence>
<dbReference type="Gene3D" id="3.30.360.10">
    <property type="entry name" value="Dihydrodipicolinate Reductase, domain 2"/>
    <property type="match status" value="1"/>
</dbReference>
<dbReference type="GO" id="GO:0000166">
    <property type="term" value="F:nucleotide binding"/>
    <property type="evidence" value="ECO:0007669"/>
    <property type="project" value="InterPro"/>
</dbReference>
<feature type="domain" description="GFO/IDH/MocA-like oxidoreductase" evidence="2">
    <location>
        <begin position="128"/>
        <end position="249"/>
    </location>
</feature>
<dbReference type="RefSeq" id="WP_061975250.1">
    <property type="nucleotide sequence ID" value="NZ_FMAV01000005.1"/>
</dbReference>
<dbReference type="OrthoDB" id="9815825at2"/>
<proteinExistence type="predicted"/>
<sequence length="323" mass="35334">MKVSILSTAHVHFEAFASAVKSCAGTELAGIYDDDAHRGKKKAADLQTVFFENIHDALAVCEAVVVCSENAKHEELVLAAIEANKHVLCEKPLAISTVSAERMAKKAVEQDVVLATAFPLRFNTPAMEMKRVIEQKQIGEVLAFHGVNPGQCPKGWFIDKKLSGGGALMDHIVHLADLMRWLTGAEVSKVYAEADSFLVPCITIDDVGHVQLEFNNGIIADIDPSWSRPEGFPTWGGIELRATGTQGSVDLRAYAQKVTQYNNTKTLHHDYGDFEYLYMMNAFVETIGNQQTELANAWDGVAATKIVDAAYQSAKEHEVVTIA</sequence>
<dbReference type="PANTHER" id="PTHR43377:SF1">
    <property type="entry name" value="BILIVERDIN REDUCTASE A"/>
    <property type="match status" value="1"/>
</dbReference>
<feature type="domain" description="Gfo/Idh/MocA-like oxidoreductase N-terminal" evidence="1">
    <location>
        <begin position="19"/>
        <end position="117"/>
    </location>
</feature>
<gene>
    <name evidence="3" type="ORF">AS030_20580</name>
</gene>
<dbReference type="InterPro" id="IPR000683">
    <property type="entry name" value="Gfo/Idh/MocA-like_OxRdtase_N"/>
</dbReference>
<dbReference type="Proteomes" id="UP000054099">
    <property type="component" value="Unassembled WGS sequence"/>
</dbReference>
<accession>A0A0V8J065</accession>
<dbReference type="SUPFAM" id="SSF55347">
    <property type="entry name" value="Glyceraldehyde-3-phosphate dehydrogenase-like, C-terminal domain"/>
    <property type="match status" value="1"/>
</dbReference>
<dbReference type="PANTHER" id="PTHR43377">
    <property type="entry name" value="BILIVERDIN REDUCTASE A"/>
    <property type="match status" value="1"/>
</dbReference>
<dbReference type="InterPro" id="IPR051450">
    <property type="entry name" value="Gfo/Idh/MocA_Oxidoreductases"/>
</dbReference>
<protein>
    <recommendedName>
        <fullName evidence="5">Dehydrogenase</fullName>
    </recommendedName>
</protein>
<evidence type="ECO:0000313" key="3">
    <source>
        <dbReference type="EMBL" id="KSU80333.1"/>
    </source>
</evidence>
<evidence type="ECO:0008006" key="5">
    <source>
        <dbReference type="Google" id="ProtNLM"/>
    </source>
</evidence>
<dbReference type="InterPro" id="IPR055170">
    <property type="entry name" value="GFO_IDH_MocA-like_dom"/>
</dbReference>
<dbReference type="Gene3D" id="3.40.50.720">
    <property type="entry name" value="NAD(P)-binding Rossmann-like Domain"/>
    <property type="match status" value="1"/>
</dbReference>
<dbReference type="AlphaFoldDB" id="A0A0V8J065"/>
<reference evidence="3 4" key="1">
    <citation type="journal article" date="2014" name="Antonie Van Leeuwenhoek">
        <title>Fictibacillus enclensis sp. nov., isolated from marine sediment.</title>
        <authorList>
            <person name="Dastager S.G."/>
            <person name="Mawlankar R."/>
            <person name="Srinivasan K."/>
            <person name="Tang S.K."/>
            <person name="Lee J.C."/>
            <person name="Ramana V.V."/>
            <person name="Shouche Y.S."/>
        </authorList>
    </citation>
    <scope>NUCLEOTIDE SEQUENCE [LARGE SCALE GENOMIC DNA]</scope>
    <source>
        <strain evidence="3 4">NIO-1003</strain>
    </source>
</reference>
<comment type="caution">
    <text evidence="3">The sequence shown here is derived from an EMBL/GenBank/DDBJ whole genome shotgun (WGS) entry which is preliminary data.</text>
</comment>
<dbReference type="Pfam" id="PF22725">
    <property type="entry name" value="GFO_IDH_MocA_C3"/>
    <property type="match status" value="1"/>
</dbReference>
<dbReference type="InterPro" id="IPR036291">
    <property type="entry name" value="NAD(P)-bd_dom_sf"/>
</dbReference>
<dbReference type="EMBL" id="LNQN01000007">
    <property type="protein sequence ID" value="KSU80333.1"/>
    <property type="molecule type" value="Genomic_DNA"/>
</dbReference>
<name>A0A0V8J065_9BACL</name>
<organism evidence="3 4">
    <name type="scientific">Fictibacillus enclensis</name>
    <dbReference type="NCBI Taxonomy" id="1017270"/>
    <lineage>
        <taxon>Bacteria</taxon>
        <taxon>Bacillati</taxon>
        <taxon>Bacillota</taxon>
        <taxon>Bacilli</taxon>
        <taxon>Bacillales</taxon>
        <taxon>Fictibacillaceae</taxon>
        <taxon>Fictibacillus</taxon>
    </lineage>
</organism>